<organism evidence="3 4">
    <name type="scientific">Oryza sativa subsp. indica</name>
    <name type="common">Rice</name>
    <dbReference type="NCBI Taxonomy" id="39946"/>
    <lineage>
        <taxon>Eukaryota</taxon>
        <taxon>Viridiplantae</taxon>
        <taxon>Streptophyta</taxon>
        <taxon>Embryophyta</taxon>
        <taxon>Tracheophyta</taxon>
        <taxon>Spermatophyta</taxon>
        <taxon>Magnoliopsida</taxon>
        <taxon>Liliopsida</taxon>
        <taxon>Poales</taxon>
        <taxon>Poaceae</taxon>
        <taxon>BOP clade</taxon>
        <taxon>Oryzoideae</taxon>
        <taxon>Oryzeae</taxon>
        <taxon>Oryzinae</taxon>
        <taxon>Oryza</taxon>
        <taxon>Oryza sativa</taxon>
    </lineage>
</organism>
<keyword evidence="2" id="KW-1133">Transmembrane helix</keyword>
<dbReference type="STRING" id="39946.B8BK32"/>
<evidence type="ECO:0000313" key="4">
    <source>
        <dbReference type="Proteomes" id="UP000007015"/>
    </source>
</evidence>
<protein>
    <recommendedName>
        <fullName evidence="5">Cytochrome b561 domain-containing protein</fullName>
    </recommendedName>
</protein>
<feature type="compositionally biased region" description="Low complexity" evidence="1">
    <location>
        <begin position="1"/>
        <end position="11"/>
    </location>
</feature>
<feature type="transmembrane region" description="Helical" evidence="2">
    <location>
        <begin position="77"/>
        <end position="97"/>
    </location>
</feature>
<dbReference type="HOGENOM" id="CLU_1380111_0_0_1"/>
<reference evidence="3 4" key="1">
    <citation type="journal article" date="2005" name="PLoS Biol.">
        <title>The genomes of Oryza sativa: a history of duplications.</title>
        <authorList>
            <person name="Yu J."/>
            <person name="Wang J."/>
            <person name="Lin W."/>
            <person name="Li S."/>
            <person name="Li H."/>
            <person name="Zhou J."/>
            <person name="Ni P."/>
            <person name="Dong W."/>
            <person name="Hu S."/>
            <person name="Zeng C."/>
            <person name="Zhang J."/>
            <person name="Zhang Y."/>
            <person name="Li R."/>
            <person name="Xu Z."/>
            <person name="Li S."/>
            <person name="Li X."/>
            <person name="Zheng H."/>
            <person name="Cong L."/>
            <person name="Lin L."/>
            <person name="Yin J."/>
            <person name="Geng J."/>
            <person name="Li G."/>
            <person name="Shi J."/>
            <person name="Liu J."/>
            <person name="Lv H."/>
            <person name="Li J."/>
            <person name="Wang J."/>
            <person name="Deng Y."/>
            <person name="Ran L."/>
            <person name="Shi X."/>
            <person name="Wang X."/>
            <person name="Wu Q."/>
            <person name="Li C."/>
            <person name="Ren X."/>
            <person name="Wang J."/>
            <person name="Wang X."/>
            <person name="Li D."/>
            <person name="Liu D."/>
            <person name="Zhang X."/>
            <person name="Ji Z."/>
            <person name="Zhao W."/>
            <person name="Sun Y."/>
            <person name="Zhang Z."/>
            <person name="Bao J."/>
            <person name="Han Y."/>
            <person name="Dong L."/>
            <person name="Ji J."/>
            <person name="Chen P."/>
            <person name="Wu S."/>
            <person name="Liu J."/>
            <person name="Xiao Y."/>
            <person name="Bu D."/>
            <person name="Tan J."/>
            <person name="Yang L."/>
            <person name="Ye C."/>
            <person name="Zhang J."/>
            <person name="Xu J."/>
            <person name="Zhou Y."/>
            <person name="Yu Y."/>
            <person name="Zhang B."/>
            <person name="Zhuang S."/>
            <person name="Wei H."/>
            <person name="Liu B."/>
            <person name="Lei M."/>
            <person name="Yu H."/>
            <person name="Li Y."/>
            <person name="Xu H."/>
            <person name="Wei S."/>
            <person name="He X."/>
            <person name="Fang L."/>
            <person name="Zhang Z."/>
            <person name="Zhang Y."/>
            <person name="Huang X."/>
            <person name="Su Z."/>
            <person name="Tong W."/>
            <person name="Li J."/>
            <person name="Tong Z."/>
            <person name="Li S."/>
            <person name="Ye J."/>
            <person name="Wang L."/>
            <person name="Fang L."/>
            <person name="Lei T."/>
            <person name="Chen C."/>
            <person name="Chen H."/>
            <person name="Xu Z."/>
            <person name="Li H."/>
            <person name="Huang H."/>
            <person name="Zhang F."/>
            <person name="Xu H."/>
            <person name="Li N."/>
            <person name="Zhao C."/>
            <person name="Li S."/>
            <person name="Dong L."/>
            <person name="Huang Y."/>
            <person name="Li L."/>
            <person name="Xi Y."/>
            <person name="Qi Q."/>
            <person name="Li W."/>
            <person name="Zhang B."/>
            <person name="Hu W."/>
            <person name="Zhang Y."/>
            <person name="Tian X."/>
            <person name="Jiao Y."/>
            <person name="Liang X."/>
            <person name="Jin J."/>
            <person name="Gao L."/>
            <person name="Zheng W."/>
            <person name="Hao B."/>
            <person name="Liu S."/>
            <person name="Wang W."/>
            <person name="Yuan L."/>
            <person name="Cao M."/>
            <person name="McDermott J."/>
            <person name="Samudrala R."/>
            <person name="Wang J."/>
            <person name="Wong G.K."/>
            <person name="Yang H."/>
        </authorList>
    </citation>
    <scope>NUCLEOTIDE SEQUENCE [LARGE SCALE GENOMIC DNA]</scope>
    <source>
        <strain evidence="4">cv. 93-11</strain>
    </source>
</reference>
<dbReference type="AlphaFoldDB" id="B8BK32"/>
<feature type="compositionally biased region" description="Low complexity" evidence="1">
    <location>
        <begin position="55"/>
        <end position="67"/>
    </location>
</feature>
<keyword evidence="2" id="KW-0472">Membrane</keyword>
<sequence length="198" mass="21285">MTSGTIILTTGTDGGGSGDGNKSNEDGKGKGKHKHSGGDSSDGDEGKGEVRTLPSSSSRATASGTASNLNSKCRHGVLAVINWCAMIPTGVMMARFLKRFDPIWFYAHAAVQGLLVAIAVGFRMDSWATNSMEGWQKNRDRVSSLDDETLSRQGVARRPQQSMKTVNFRTLRHSAVVSAIGQPFSPFVKVHEPFDLSR</sequence>
<dbReference type="PANTHER" id="PTHR23130:SF154">
    <property type="entry name" value="OS01G0895200 PROTEIN"/>
    <property type="match status" value="1"/>
</dbReference>
<keyword evidence="2" id="KW-0812">Transmembrane</keyword>
<feature type="region of interest" description="Disordered" evidence="1">
    <location>
        <begin position="1"/>
        <end position="69"/>
    </location>
</feature>
<dbReference type="EMBL" id="CM000136">
    <property type="protein sequence ID" value="EEC68018.1"/>
    <property type="molecule type" value="Genomic_DNA"/>
</dbReference>
<proteinExistence type="predicted"/>
<evidence type="ECO:0000256" key="2">
    <source>
        <dbReference type="SAM" id="Phobius"/>
    </source>
</evidence>
<name>B8BK32_ORYSI</name>
<evidence type="ECO:0000256" key="1">
    <source>
        <dbReference type="SAM" id="MobiDB-lite"/>
    </source>
</evidence>
<feature type="transmembrane region" description="Helical" evidence="2">
    <location>
        <begin position="103"/>
        <end position="122"/>
    </location>
</feature>
<dbReference type="Proteomes" id="UP000007015">
    <property type="component" value="Chromosome 11"/>
</dbReference>
<evidence type="ECO:0008006" key="5">
    <source>
        <dbReference type="Google" id="ProtNLM"/>
    </source>
</evidence>
<dbReference type="PANTHER" id="PTHR23130">
    <property type="entry name" value="CYTOCHROME B561 AND DOMON DOMAIN-CONTAINING PROTEIN"/>
    <property type="match status" value="1"/>
</dbReference>
<dbReference type="CDD" id="cd08760">
    <property type="entry name" value="Cyt_b561_FRRS1_like"/>
    <property type="match status" value="1"/>
</dbReference>
<dbReference type="Gramene" id="BGIOSGA035134-TA">
    <property type="protein sequence ID" value="BGIOSGA035134-PA"/>
    <property type="gene ID" value="BGIOSGA035134"/>
</dbReference>
<accession>B8BK32</accession>
<gene>
    <name evidence="3" type="ORF">OsI_35823</name>
</gene>
<evidence type="ECO:0000313" key="3">
    <source>
        <dbReference type="EMBL" id="EEC68018.1"/>
    </source>
</evidence>
<keyword evidence="4" id="KW-1185">Reference proteome</keyword>